<reference evidence="2" key="1">
    <citation type="submission" date="2016-06" db="EMBL/GenBank/DDBJ databases">
        <title>Parallel loss of symbiosis genes in relatives of nitrogen-fixing non-legume Parasponia.</title>
        <authorList>
            <person name="Van Velzen R."/>
            <person name="Holmer R."/>
            <person name="Bu F."/>
            <person name="Rutten L."/>
            <person name="Van Zeijl A."/>
            <person name="Liu W."/>
            <person name="Santuari L."/>
            <person name="Cao Q."/>
            <person name="Sharma T."/>
            <person name="Shen D."/>
            <person name="Roswanjaya Y."/>
            <person name="Wardhani T."/>
            <person name="Kalhor M.S."/>
            <person name="Jansen J."/>
            <person name="Van den Hoogen J."/>
            <person name="Gungor B."/>
            <person name="Hartog M."/>
            <person name="Hontelez J."/>
            <person name="Verver J."/>
            <person name="Yang W.-C."/>
            <person name="Schijlen E."/>
            <person name="Repin R."/>
            <person name="Schilthuizen M."/>
            <person name="Schranz E."/>
            <person name="Heidstra R."/>
            <person name="Miyata K."/>
            <person name="Fedorova E."/>
            <person name="Kohlen W."/>
            <person name="Bisseling T."/>
            <person name="Smit S."/>
            <person name="Geurts R."/>
        </authorList>
    </citation>
    <scope>NUCLEOTIDE SEQUENCE [LARGE SCALE GENOMIC DNA]</scope>
    <source>
        <strain evidence="2">cv. RG33-2</strain>
    </source>
</reference>
<gene>
    <name evidence="1" type="ORF">TorRG33x02_203870</name>
</gene>
<dbReference type="Proteomes" id="UP000237000">
    <property type="component" value="Unassembled WGS sequence"/>
</dbReference>
<sequence length="126" mass="13666">MNRRTRAIHRSSPSRTEPFLKYLKPGALAQIRDSRISARSHRVVSLAQIRSSQPSSPPPSTPGQLSVAAMDGFPCFSGRVFGPRCPQRKKLVASKAVLFPSQNPSSPVLDAADPIMDVFSTDIAAH</sequence>
<dbReference type="FunCoup" id="A0A2P5EE91">
    <property type="interactions" value="635"/>
</dbReference>
<organism evidence="1 2">
    <name type="scientific">Trema orientale</name>
    <name type="common">Charcoal tree</name>
    <name type="synonym">Celtis orientalis</name>
    <dbReference type="NCBI Taxonomy" id="63057"/>
    <lineage>
        <taxon>Eukaryota</taxon>
        <taxon>Viridiplantae</taxon>
        <taxon>Streptophyta</taxon>
        <taxon>Embryophyta</taxon>
        <taxon>Tracheophyta</taxon>
        <taxon>Spermatophyta</taxon>
        <taxon>Magnoliopsida</taxon>
        <taxon>eudicotyledons</taxon>
        <taxon>Gunneridae</taxon>
        <taxon>Pentapetalae</taxon>
        <taxon>rosids</taxon>
        <taxon>fabids</taxon>
        <taxon>Rosales</taxon>
        <taxon>Cannabaceae</taxon>
        <taxon>Trema</taxon>
    </lineage>
</organism>
<dbReference type="PANTHER" id="PTHR35495">
    <property type="entry name" value="OS06G0679600 PROTEIN"/>
    <property type="match status" value="1"/>
</dbReference>
<dbReference type="AlphaFoldDB" id="A0A2P5EE91"/>
<comment type="caution">
    <text evidence="1">The sequence shown here is derived from an EMBL/GenBank/DDBJ whole genome shotgun (WGS) entry which is preliminary data.</text>
</comment>
<accession>A0A2P5EE91</accession>
<keyword evidence="2" id="KW-1185">Reference proteome</keyword>
<dbReference type="STRING" id="63057.A0A2P5EE91"/>
<protein>
    <submittedName>
        <fullName evidence="1">Uncharacterized protein</fullName>
    </submittedName>
</protein>
<dbReference type="InParanoid" id="A0A2P5EE91"/>
<proteinExistence type="predicted"/>
<evidence type="ECO:0000313" key="1">
    <source>
        <dbReference type="EMBL" id="PON83836.1"/>
    </source>
</evidence>
<dbReference type="EMBL" id="JXTC01000172">
    <property type="protein sequence ID" value="PON83836.1"/>
    <property type="molecule type" value="Genomic_DNA"/>
</dbReference>
<evidence type="ECO:0000313" key="2">
    <source>
        <dbReference type="Proteomes" id="UP000237000"/>
    </source>
</evidence>
<dbReference type="OrthoDB" id="1924680at2759"/>
<name>A0A2P5EE91_TREOI</name>
<dbReference type="PANTHER" id="PTHR35495:SF10">
    <property type="entry name" value="PEPTIDASE S26 DOMAIN-CONTAINING PROTEIN"/>
    <property type="match status" value="1"/>
</dbReference>